<evidence type="ECO:0000313" key="2">
    <source>
        <dbReference type="Proteomes" id="UP000323567"/>
    </source>
</evidence>
<accession>A0A5B3FQ71</accession>
<dbReference type="Proteomes" id="UP000323567">
    <property type="component" value="Unassembled WGS sequence"/>
</dbReference>
<protein>
    <submittedName>
        <fullName evidence="1">Uncharacterized protein</fullName>
    </submittedName>
</protein>
<dbReference type="EMBL" id="VVXK01000057">
    <property type="protein sequence ID" value="KAA2363417.1"/>
    <property type="molecule type" value="Genomic_DNA"/>
</dbReference>
<name>A0A5B3FQ71_9BACT</name>
<organism evidence="1 2">
    <name type="scientific">Alistipes shahii</name>
    <dbReference type="NCBI Taxonomy" id="328814"/>
    <lineage>
        <taxon>Bacteria</taxon>
        <taxon>Pseudomonadati</taxon>
        <taxon>Bacteroidota</taxon>
        <taxon>Bacteroidia</taxon>
        <taxon>Bacteroidales</taxon>
        <taxon>Rikenellaceae</taxon>
        <taxon>Alistipes</taxon>
    </lineage>
</organism>
<dbReference type="AlphaFoldDB" id="A0A5B3FQ71"/>
<gene>
    <name evidence="1" type="ORF">F2Y13_15985</name>
</gene>
<sequence>MVHVTKVSWKELMARFTQNWYVSIVQGKNNANSTGAIFSKVPVMPWIHHRLHPVLVRIFLRLGLSKTLKEERVFSPGERVDHVVLATRGVTARAIGSTKGDSPAIALSTPGHLAAGNLNFFS</sequence>
<proteinExistence type="predicted"/>
<reference evidence="1 2" key="1">
    <citation type="journal article" date="2019" name="Nat. Med.">
        <title>A library of human gut bacterial isolates paired with longitudinal multiomics data enables mechanistic microbiome research.</title>
        <authorList>
            <person name="Poyet M."/>
            <person name="Groussin M."/>
            <person name="Gibbons S.M."/>
            <person name="Avila-Pacheco J."/>
            <person name="Jiang X."/>
            <person name="Kearney S.M."/>
            <person name="Perrotta A.R."/>
            <person name="Berdy B."/>
            <person name="Zhao S."/>
            <person name="Lieberman T.D."/>
            <person name="Swanson P.K."/>
            <person name="Smith M."/>
            <person name="Roesemann S."/>
            <person name="Alexander J.E."/>
            <person name="Rich S.A."/>
            <person name="Livny J."/>
            <person name="Vlamakis H."/>
            <person name="Clish C."/>
            <person name="Bullock K."/>
            <person name="Deik A."/>
            <person name="Scott J."/>
            <person name="Pierce K.A."/>
            <person name="Xavier R.J."/>
            <person name="Alm E.J."/>
        </authorList>
    </citation>
    <scope>NUCLEOTIDE SEQUENCE [LARGE SCALE GENOMIC DNA]</scope>
    <source>
        <strain evidence="1 2">BIOML-A2</strain>
    </source>
</reference>
<comment type="caution">
    <text evidence="1">The sequence shown here is derived from an EMBL/GenBank/DDBJ whole genome shotgun (WGS) entry which is preliminary data.</text>
</comment>
<evidence type="ECO:0000313" key="1">
    <source>
        <dbReference type="EMBL" id="KAA2363417.1"/>
    </source>
</evidence>